<comment type="caution">
    <text evidence="2">The sequence shown here is derived from an EMBL/GenBank/DDBJ whole genome shotgun (WGS) entry which is preliminary data.</text>
</comment>
<sequence length="75" mass="8137">MSSVGLGGKVCGGAAEWLVRNCPNCPKQWLVCLPSRDVTVKTIPDYGDGYGTYRESGSHGSRDYGTRRTCNPKQV</sequence>
<dbReference type="EMBL" id="BLXT01005442">
    <property type="protein sequence ID" value="GFO22700.1"/>
    <property type="molecule type" value="Genomic_DNA"/>
</dbReference>
<feature type="region of interest" description="Disordered" evidence="1">
    <location>
        <begin position="52"/>
        <end position="75"/>
    </location>
</feature>
<evidence type="ECO:0000256" key="1">
    <source>
        <dbReference type="SAM" id="MobiDB-lite"/>
    </source>
</evidence>
<feature type="compositionally biased region" description="Basic and acidic residues" evidence="1">
    <location>
        <begin position="56"/>
        <end position="66"/>
    </location>
</feature>
<organism evidence="2 3">
    <name type="scientific">Plakobranchus ocellatus</name>
    <dbReference type="NCBI Taxonomy" id="259542"/>
    <lineage>
        <taxon>Eukaryota</taxon>
        <taxon>Metazoa</taxon>
        <taxon>Spiralia</taxon>
        <taxon>Lophotrochozoa</taxon>
        <taxon>Mollusca</taxon>
        <taxon>Gastropoda</taxon>
        <taxon>Heterobranchia</taxon>
        <taxon>Euthyneura</taxon>
        <taxon>Panpulmonata</taxon>
        <taxon>Sacoglossa</taxon>
        <taxon>Placobranchoidea</taxon>
        <taxon>Plakobranchidae</taxon>
        <taxon>Plakobranchus</taxon>
    </lineage>
</organism>
<gene>
    <name evidence="2" type="ORF">PoB_004920500</name>
</gene>
<keyword evidence="3" id="KW-1185">Reference proteome</keyword>
<name>A0AAV4BTS7_9GAST</name>
<dbReference type="Proteomes" id="UP000735302">
    <property type="component" value="Unassembled WGS sequence"/>
</dbReference>
<protein>
    <submittedName>
        <fullName evidence="2">Uncharacterized protein</fullName>
    </submittedName>
</protein>
<reference evidence="2 3" key="1">
    <citation type="journal article" date="2021" name="Elife">
        <title>Chloroplast acquisition without the gene transfer in kleptoplastic sea slugs, Plakobranchus ocellatus.</title>
        <authorList>
            <person name="Maeda T."/>
            <person name="Takahashi S."/>
            <person name="Yoshida T."/>
            <person name="Shimamura S."/>
            <person name="Takaki Y."/>
            <person name="Nagai Y."/>
            <person name="Toyoda A."/>
            <person name="Suzuki Y."/>
            <person name="Arimoto A."/>
            <person name="Ishii H."/>
            <person name="Satoh N."/>
            <person name="Nishiyama T."/>
            <person name="Hasebe M."/>
            <person name="Maruyama T."/>
            <person name="Minagawa J."/>
            <person name="Obokata J."/>
            <person name="Shigenobu S."/>
        </authorList>
    </citation>
    <scope>NUCLEOTIDE SEQUENCE [LARGE SCALE GENOMIC DNA]</scope>
</reference>
<dbReference type="AlphaFoldDB" id="A0AAV4BTS7"/>
<proteinExistence type="predicted"/>
<accession>A0AAV4BTS7</accession>
<evidence type="ECO:0000313" key="3">
    <source>
        <dbReference type="Proteomes" id="UP000735302"/>
    </source>
</evidence>
<evidence type="ECO:0000313" key="2">
    <source>
        <dbReference type="EMBL" id="GFO22700.1"/>
    </source>
</evidence>